<dbReference type="Pfam" id="PF03648">
    <property type="entry name" value="Glyco_hydro_67N"/>
    <property type="match status" value="1"/>
</dbReference>
<dbReference type="Proteomes" id="UP000526501">
    <property type="component" value="Unassembled WGS sequence"/>
</dbReference>
<dbReference type="AlphaFoldDB" id="A0A7X1B8H8"/>
<proteinExistence type="inferred from homology"/>
<keyword evidence="4 9" id="KW-0119">Carbohydrate metabolism</keyword>
<dbReference type="Pfam" id="PF07488">
    <property type="entry name" value="Glyco_hydro_67M"/>
    <property type="match status" value="1"/>
</dbReference>
<dbReference type="Gene3D" id="3.90.1330.10">
    <property type="entry name" value="Alpha-glucuronidase, C-terminal domain"/>
    <property type="match status" value="1"/>
</dbReference>
<evidence type="ECO:0000256" key="6">
    <source>
        <dbReference type="ARBA" id="ARBA00023326"/>
    </source>
</evidence>
<evidence type="ECO:0000256" key="2">
    <source>
        <dbReference type="ARBA" id="ARBA00022651"/>
    </source>
</evidence>
<evidence type="ECO:0000256" key="9">
    <source>
        <dbReference type="RuleBase" id="RU361198"/>
    </source>
</evidence>
<feature type="chain" id="PRO_5030559655" description="Xylan alpha-1,2-glucuronidase" evidence="10">
    <location>
        <begin position="23"/>
        <end position="713"/>
    </location>
</feature>
<dbReference type="EC" id="3.2.1.131" evidence="9"/>
<evidence type="ECO:0000259" key="11">
    <source>
        <dbReference type="Pfam" id="PF03648"/>
    </source>
</evidence>
<evidence type="ECO:0000259" key="13">
    <source>
        <dbReference type="Pfam" id="PF07488"/>
    </source>
</evidence>
<dbReference type="GO" id="GO:0005576">
    <property type="term" value="C:extracellular region"/>
    <property type="evidence" value="ECO:0007669"/>
    <property type="project" value="InterPro"/>
</dbReference>
<dbReference type="InterPro" id="IPR011395">
    <property type="entry name" value="Glyco_hydro_67_aGlcAse"/>
</dbReference>
<comment type="subunit">
    <text evidence="9">Homodimer.</text>
</comment>
<feature type="domain" description="Glycosyl hydrolase family 67 catalytic" evidence="13">
    <location>
        <begin position="143"/>
        <end position="462"/>
    </location>
</feature>
<dbReference type="InterPro" id="IPR005154">
    <property type="entry name" value="Glyco_hydro_67_aGlcAse_N"/>
</dbReference>
<comment type="similarity">
    <text evidence="1 7 9">Belongs to the glycosyl hydrolase 67 family.</text>
</comment>
<sequence>MTKRIRLILLTAVLALYSYATAEDGYRLWLRYEPLEDAADYLRQIGDTEAGETNETSALAVEELKLGLDGLLGTSRSSKAPKILLGTPESNKAIAKLDLDLSDLGEEGFWVAAAGTKKKKQIVITANTDQGVLYGVFAFLRHLQTEQDLDGLNLKSTPRIEHRLLNHWDNLTRTVERTMAGASIFNWFDLPYYVEPYYHDYARACASIGINGTVLTNVNSNATILRPQYLEKVAALADTFRPYGIKVYLTARFSAPIEIGGLETADPLEPEVIKWWTDKINEIYEYVPDFGGFLVKANSEGQPGPQSYHRDHADGANLLARALAPHQGIVMWRAFVYEFETQEDRHKQAYTEFTGLDGKFEPNVLIQTKNGAIDFMPREPFHPLFGSTPETPLALELQIAQEYTGGDIHMVYLAPMWKEALSADTYVEGVGSTVAKVIDGSVYGHETSAIAGVANIGNARNWTGHPMAAANWYAFGRLAWDYDLSSEQIADEWTRMTFGNESSTVETIESMLLASYENMVSYSMPLGLHHIMYPGHHYGPGPWHDEGRPDWTSIYYHQANEDGIGFDRTETGSDALSQYAPEIIEQWGSPKTIPEKFLLWFHHVDWDFEMKSGNTLWQEICLTYQEGVDGVSEMIGQWESLEGRIDEQRYARVSALLHRQLQDAKFYKDACLAYFHTFAQRPYPEGVEAPEYDLEHYKSFELYHVPGDPGEQW</sequence>
<reference evidence="14 15" key="1">
    <citation type="submission" date="2020-07" db="EMBL/GenBank/DDBJ databases">
        <authorList>
            <person name="Feng X."/>
        </authorList>
    </citation>
    <scope>NUCLEOTIDE SEQUENCE [LARGE SCALE GENOMIC DNA]</scope>
    <source>
        <strain evidence="14 15">JCM23202</strain>
    </source>
</reference>
<dbReference type="InterPro" id="IPR029018">
    <property type="entry name" value="Hex-like_dom2"/>
</dbReference>
<dbReference type="RefSeq" id="WP_185661488.1">
    <property type="nucleotide sequence ID" value="NZ_CAWPOO010000013.1"/>
</dbReference>
<keyword evidence="15" id="KW-1185">Reference proteome</keyword>
<dbReference type="InterPro" id="IPR017853">
    <property type="entry name" value="GH"/>
</dbReference>
<feature type="active site" description="Proton donor" evidence="8">
    <location>
        <position position="300"/>
    </location>
</feature>
<dbReference type="InterPro" id="IPR011099">
    <property type="entry name" value="Glyco_hydro_67_C"/>
</dbReference>
<evidence type="ECO:0000313" key="15">
    <source>
        <dbReference type="Proteomes" id="UP000526501"/>
    </source>
</evidence>
<dbReference type="InterPro" id="IPR011100">
    <property type="entry name" value="Glyco_hydro_67_cat"/>
</dbReference>
<comment type="caution">
    <text evidence="14">The sequence shown here is derived from an EMBL/GenBank/DDBJ whole genome shotgun (WGS) entry which is preliminary data.</text>
</comment>
<feature type="active site" description="Proton acceptor" evidence="8">
    <location>
        <position position="374"/>
    </location>
</feature>
<protein>
    <recommendedName>
        <fullName evidence="9">Xylan alpha-1,2-glucuronidase</fullName>
        <ecNumber evidence="9">3.2.1.131</ecNumber>
    </recommendedName>
</protein>
<feature type="domain" description="Alpha glucuronidase N-terminal" evidence="11">
    <location>
        <begin position="28"/>
        <end position="138"/>
    </location>
</feature>
<gene>
    <name evidence="14" type="ORF">H5P27_16290</name>
</gene>
<evidence type="ECO:0000259" key="12">
    <source>
        <dbReference type="Pfam" id="PF07477"/>
    </source>
</evidence>
<dbReference type="GO" id="GO:0045493">
    <property type="term" value="P:xylan catabolic process"/>
    <property type="evidence" value="ECO:0007669"/>
    <property type="project" value="UniProtKB-KW"/>
</dbReference>
<evidence type="ECO:0000313" key="14">
    <source>
        <dbReference type="EMBL" id="MBC2607613.1"/>
    </source>
</evidence>
<accession>A0A7X1B8H8</accession>
<dbReference type="SUPFAM" id="SSF51445">
    <property type="entry name" value="(Trans)glycosidases"/>
    <property type="match status" value="1"/>
</dbReference>
<evidence type="ECO:0000256" key="3">
    <source>
        <dbReference type="ARBA" id="ARBA00022801"/>
    </source>
</evidence>
<keyword evidence="3 7" id="KW-0378">Hydrolase</keyword>
<keyword evidence="10" id="KW-0732">Signal</keyword>
<evidence type="ECO:0000256" key="7">
    <source>
        <dbReference type="PIRNR" id="PIRNR029900"/>
    </source>
</evidence>
<evidence type="ECO:0000256" key="10">
    <source>
        <dbReference type="SAM" id="SignalP"/>
    </source>
</evidence>
<dbReference type="PIRSF" id="PIRSF029900">
    <property type="entry name" value="Alpha-glucuronds"/>
    <property type="match status" value="1"/>
</dbReference>
<evidence type="ECO:0000256" key="1">
    <source>
        <dbReference type="ARBA" id="ARBA00008833"/>
    </source>
</evidence>
<dbReference type="PANTHER" id="PTHR39207:SF1">
    <property type="entry name" value="ALPHA-GLUCURONIDASE A"/>
    <property type="match status" value="1"/>
</dbReference>
<feature type="signal peptide" evidence="10">
    <location>
        <begin position="1"/>
        <end position="22"/>
    </location>
</feature>
<name>A0A7X1B8H8_9BACT</name>
<evidence type="ECO:0000256" key="8">
    <source>
        <dbReference type="PIRSR" id="PIRSR029900-1"/>
    </source>
</evidence>
<keyword evidence="2 7" id="KW-0858">Xylan degradation</keyword>
<keyword evidence="5 7" id="KW-0326">Glycosidase</keyword>
<organism evidence="14 15">
    <name type="scientific">Pelagicoccus albus</name>
    <dbReference type="NCBI Taxonomy" id="415222"/>
    <lineage>
        <taxon>Bacteria</taxon>
        <taxon>Pseudomonadati</taxon>
        <taxon>Verrucomicrobiota</taxon>
        <taxon>Opitutia</taxon>
        <taxon>Puniceicoccales</taxon>
        <taxon>Pelagicoccaceae</taxon>
        <taxon>Pelagicoccus</taxon>
    </lineage>
</organism>
<dbReference type="GO" id="GO:0033939">
    <property type="term" value="F:xylan alpha-1,2-glucuronosidase activity"/>
    <property type="evidence" value="ECO:0007669"/>
    <property type="project" value="UniProtKB-EC"/>
</dbReference>
<dbReference type="InterPro" id="IPR037054">
    <property type="entry name" value="A-glucoronidase_C_sf"/>
</dbReference>
<dbReference type="Pfam" id="PF07477">
    <property type="entry name" value="Glyco_hydro_67C"/>
    <property type="match status" value="1"/>
</dbReference>
<comment type="catalytic activity">
    <reaction evidence="9">
        <text>Hydrolysis of (1-&gt;2)-alpha-D-(4-O-methyl)glucuronosyl links in the main chain of hardwood xylans.</text>
        <dbReference type="EC" id="3.2.1.131"/>
    </reaction>
</comment>
<dbReference type="EMBL" id="JACHVC010000013">
    <property type="protein sequence ID" value="MBC2607613.1"/>
    <property type="molecule type" value="Genomic_DNA"/>
</dbReference>
<dbReference type="GO" id="GO:0046559">
    <property type="term" value="F:alpha-glucuronidase activity"/>
    <property type="evidence" value="ECO:0007669"/>
    <property type="project" value="InterPro"/>
</dbReference>
<feature type="domain" description="Glycosyl hydrolase family 67 C-terminal" evidence="12">
    <location>
        <begin position="463"/>
        <end position="687"/>
    </location>
</feature>
<feature type="active site" description="Proton acceptor" evidence="8">
    <location>
        <position position="402"/>
    </location>
</feature>
<keyword evidence="6 9" id="KW-0624">Polysaccharide degradation</keyword>
<dbReference type="Gene3D" id="3.20.20.80">
    <property type="entry name" value="Glycosidases"/>
    <property type="match status" value="1"/>
</dbReference>
<evidence type="ECO:0000256" key="4">
    <source>
        <dbReference type="ARBA" id="ARBA00023277"/>
    </source>
</evidence>
<dbReference type="PANTHER" id="PTHR39207">
    <property type="entry name" value="ALPHA-GLUCURONIDASE A"/>
    <property type="match status" value="1"/>
</dbReference>
<evidence type="ECO:0000256" key="5">
    <source>
        <dbReference type="ARBA" id="ARBA00023295"/>
    </source>
</evidence>
<dbReference type="SUPFAM" id="SSF55545">
    <property type="entry name" value="beta-N-acetylhexosaminidase-like domain"/>
    <property type="match status" value="1"/>
</dbReference>
<dbReference type="Gene3D" id="3.30.379.10">
    <property type="entry name" value="Chitobiase/beta-hexosaminidase domain 2-like"/>
    <property type="match status" value="1"/>
</dbReference>